<evidence type="ECO:0000313" key="2">
    <source>
        <dbReference type="EMBL" id="KDN80850.1"/>
    </source>
</evidence>
<dbReference type="PANTHER" id="PTHR20854:SF4">
    <property type="entry name" value="INOSITOL-1-MONOPHOSPHATASE-RELATED"/>
    <property type="match status" value="1"/>
</dbReference>
<evidence type="ECO:0000256" key="1">
    <source>
        <dbReference type="PIRSR" id="PIRSR600760-2"/>
    </source>
</evidence>
<evidence type="ECO:0000313" key="3">
    <source>
        <dbReference type="Proteomes" id="UP000027178"/>
    </source>
</evidence>
<dbReference type="GO" id="GO:0008934">
    <property type="term" value="F:inositol monophosphate 1-phosphatase activity"/>
    <property type="evidence" value="ECO:0007669"/>
    <property type="project" value="TreeGrafter"/>
</dbReference>
<feature type="binding site" evidence="1">
    <location>
        <position position="104"/>
    </location>
    <ligand>
        <name>Mg(2+)</name>
        <dbReference type="ChEBI" id="CHEBI:18420"/>
        <label>1</label>
        <note>catalytic</note>
    </ligand>
</feature>
<dbReference type="PRINTS" id="PR00377">
    <property type="entry name" value="IMPHPHTASES"/>
</dbReference>
<dbReference type="GO" id="GO:0007165">
    <property type="term" value="P:signal transduction"/>
    <property type="evidence" value="ECO:0007669"/>
    <property type="project" value="TreeGrafter"/>
</dbReference>
<dbReference type="SUPFAM" id="SSF56655">
    <property type="entry name" value="Carbohydrate phosphatase"/>
    <property type="match status" value="1"/>
</dbReference>
<feature type="binding site" evidence="1">
    <location>
        <position position="121"/>
    </location>
    <ligand>
        <name>Mg(2+)</name>
        <dbReference type="ChEBI" id="CHEBI:18420"/>
        <label>1</label>
        <note>catalytic</note>
    </ligand>
</feature>
<reference evidence="2 3" key="1">
    <citation type="submission" date="2014-05" db="EMBL/GenBank/DDBJ databases">
        <title>Draft Genome Sequence of Kitasatospora cheerisanensis KCTC 2395.</title>
        <authorList>
            <person name="Nam D.H."/>
        </authorList>
    </citation>
    <scope>NUCLEOTIDE SEQUENCE [LARGE SCALE GENOMIC DNA]</scope>
    <source>
        <strain evidence="2 3">KCTC 2395</strain>
    </source>
</reference>
<name>A0A066YSF3_9ACTN</name>
<dbReference type="InterPro" id="IPR000760">
    <property type="entry name" value="Inositol_monophosphatase-like"/>
</dbReference>
<keyword evidence="1" id="KW-0479">Metal-binding</keyword>
<comment type="caution">
    <text evidence="2">The sequence shown here is derived from an EMBL/GenBank/DDBJ whole genome shotgun (WGS) entry which is preliminary data.</text>
</comment>
<dbReference type="Gene3D" id="3.30.540.10">
    <property type="entry name" value="Fructose-1,6-Bisphosphatase, subunit A, domain 1"/>
    <property type="match status" value="1"/>
</dbReference>
<dbReference type="Proteomes" id="UP000027178">
    <property type="component" value="Unassembled WGS sequence"/>
</dbReference>
<dbReference type="Gene3D" id="3.40.190.80">
    <property type="match status" value="1"/>
</dbReference>
<keyword evidence="3" id="KW-1185">Reference proteome</keyword>
<dbReference type="CDD" id="cd01637">
    <property type="entry name" value="IMPase_like"/>
    <property type="match status" value="1"/>
</dbReference>
<comment type="cofactor">
    <cofactor evidence="1">
        <name>Mg(2+)</name>
        <dbReference type="ChEBI" id="CHEBI:18420"/>
    </cofactor>
</comment>
<feature type="binding site" evidence="1">
    <location>
        <position position="123"/>
    </location>
    <ligand>
        <name>Mg(2+)</name>
        <dbReference type="ChEBI" id="CHEBI:18420"/>
        <label>1</label>
        <note>catalytic</note>
    </ligand>
</feature>
<keyword evidence="1" id="KW-0460">Magnesium</keyword>
<dbReference type="GO" id="GO:0006020">
    <property type="term" value="P:inositol metabolic process"/>
    <property type="evidence" value="ECO:0007669"/>
    <property type="project" value="TreeGrafter"/>
</dbReference>
<protein>
    <submittedName>
        <fullName evidence="2">Phosphatase</fullName>
    </submittedName>
</protein>
<dbReference type="PATRIC" id="fig|1348663.4.peg.7095"/>
<dbReference type="PANTHER" id="PTHR20854">
    <property type="entry name" value="INOSITOL MONOPHOSPHATASE"/>
    <property type="match status" value="1"/>
</dbReference>
<accession>A0A066YSF3</accession>
<proteinExistence type="predicted"/>
<dbReference type="HOGENOM" id="CLU_044118_0_0_11"/>
<dbReference type="GO" id="GO:0046872">
    <property type="term" value="F:metal ion binding"/>
    <property type="evidence" value="ECO:0007669"/>
    <property type="project" value="UniProtKB-KW"/>
</dbReference>
<dbReference type="Pfam" id="PF00459">
    <property type="entry name" value="Inositol_P"/>
    <property type="match status" value="1"/>
</dbReference>
<dbReference type="AlphaFoldDB" id="A0A066YSF3"/>
<organism evidence="2 3">
    <name type="scientific">Kitasatospora cheerisanensis KCTC 2395</name>
    <dbReference type="NCBI Taxonomy" id="1348663"/>
    <lineage>
        <taxon>Bacteria</taxon>
        <taxon>Bacillati</taxon>
        <taxon>Actinomycetota</taxon>
        <taxon>Actinomycetes</taxon>
        <taxon>Kitasatosporales</taxon>
        <taxon>Streptomycetaceae</taxon>
        <taxon>Kitasatospora</taxon>
    </lineage>
</organism>
<gene>
    <name evidence="2" type="ORF">KCH_73400</name>
</gene>
<sequence length="307" mass="32466">MRRCTTQFGRSSDRTGADGYAPAMTIMHATDGHPEDTPHQDTDAALARRAAEAGAEAVRAHSWATAEKHHKGGGDFATAADLAAEDAILGLLRAARPGDAFTAEESGRTGAADADRRWLVDPLCGTLNYAVGTHLVAVNVALRERGRTVAAATSDPYTGETYWTDGERARLRHLGQDTPLVPSAESALVDLNLDPPYPNAAGFRAAHLLTDPDFEAAFRPRVVSSTLAVAWVAAGRRAAYITDGQLADSVHFAAGLALCEAAGCTVTDLRGKPVHSGEGGLLAAADPDTHARLLDLIDRQYRRRATP</sequence>
<dbReference type="EMBL" id="JNBY01000159">
    <property type="protein sequence ID" value="KDN80850.1"/>
    <property type="molecule type" value="Genomic_DNA"/>
</dbReference>
<dbReference type="eggNOG" id="COG0483">
    <property type="taxonomic scope" value="Bacteria"/>
</dbReference>